<sequence length="210" mass="22603">MTNPFISSLSVFGKTEEYLDAAKVADALAKAWGAAVGECEPGRYGLGRVIFDSGLTVVIRSDHRKLGKIEVFACCPHLERQLDVYSRPKFPKASADTAKGIEKLAADLKRRVVDEANVPLAQLHGRFESQTQKRDQLQAFADALAYQVPGLRVEVPEDKTKLDATLRLNVSGLYVSGRLSASGSVSFDRIDGVGNEKALALLQALTGAGA</sequence>
<name>A0ABY1Q3R0_9SPHN</name>
<protein>
    <submittedName>
        <fullName evidence="1">Uncharacterized protein</fullName>
    </submittedName>
</protein>
<gene>
    <name evidence="1" type="ORF">SAMN06296065_102474</name>
</gene>
<comment type="caution">
    <text evidence="1">The sequence shown here is derived from an EMBL/GenBank/DDBJ whole genome shotgun (WGS) entry which is preliminary data.</text>
</comment>
<dbReference type="EMBL" id="FXUI01000002">
    <property type="protein sequence ID" value="SMP58448.1"/>
    <property type="molecule type" value="Genomic_DNA"/>
</dbReference>
<proteinExistence type="predicted"/>
<dbReference type="Proteomes" id="UP001157910">
    <property type="component" value="Unassembled WGS sequence"/>
</dbReference>
<dbReference type="RefSeq" id="WP_283405446.1">
    <property type="nucleotide sequence ID" value="NZ_FXUI01000002.1"/>
</dbReference>
<evidence type="ECO:0000313" key="1">
    <source>
        <dbReference type="EMBL" id="SMP58448.1"/>
    </source>
</evidence>
<keyword evidence="2" id="KW-1185">Reference proteome</keyword>
<evidence type="ECO:0000313" key="2">
    <source>
        <dbReference type="Proteomes" id="UP001157910"/>
    </source>
</evidence>
<reference evidence="1 2" key="1">
    <citation type="submission" date="2017-05" db="EMBL/GenBank/DDBJ databases">
        <authorList>
            <person name="Varghese N."/>
            <person name="Submissions S."/>
        </authorList>
    </citation>
    <scope>NUCLEOTIDE SEQUENCE [LARGE SCALE GENOMIC DNA]</scope>
    <source>
        <strain evidence="1 2">SM16</strain>
    </source>
</reference>
<accession>A0ABY1Q3R0</accession>
<organism evidence="1 2">
    <name type="scientific">Novosphingobium panipatense</name>
    <dbReference type="NCBI Taxonomy" id="428991"/>
    <lineage>
        <taxon>Bacteria</taxon>
        <taxon>Pseudomonadati</taxon>
        <taxon>Pseudomonadota</taxon>
        <taxon>Alphaproteobacteria</taxon>
        <taxon>Sphingomonadales</taxon>
        <taxon>Sphingomonadaceae</taxon>
        <taxon>Novosphingobium</taxon>
    </lineage>
</organism>